<comment type="caution">
    <text evidence="1">The sequence shown here is derived from an EMBL/GenBank/DDBJ whole genome shotgun (WGS) entry which is preliminary data.</text>
</comment>
<reference evidence="1" key="1">
    <citation type="submission" date="2020-11" db="EMBL/GenBank/DDBJ databases">
        <authorList>
            <person name="Koelle M."/>
            <person name="Horta M.A.C."/>
            <person name="Nowrousian M."/>
            <person name="Ohm R.A."/>
            <person name="Benz P."/>
            <person name="Pilgard A."/>
        </authorList>
    </citation>
    <scope>NUCLEOTIDE SEQUENCE</scope>
    <source>
        <strain evidence="1">FPRL280</strain>
    </source>
</reference>
<sequence>MVLPFPAELWLDIFHGLAKEGEYDTLERCRVVCRELYPIAKECLSWNMTFKSTEGVERIKVDTSGEEMRRWGGPATVDINGSPGGDQPIPHLATFASRLGGRWTSVKELRISSAVWRARDLDADTVFRDLARFPSITQLTLVDVKFPTILMLGRLVCALPRLDDVRLYNVRFTRQPFDPSTISQFRLLPRTQLKGLVLGESEVAAMPTHSFIELVDVIAAIGNRQCPVPPRGPTQACPVWSAIRALEITSYSFPSVAALARLLCALPSLETLKLHWSRTSLKHGFDRKSIPAHSSLPSRLEAVEVIFRDIVRPDPRSVADLVDFFITTGISNQLRCLDIPPRSSLPTECYVSFCRLIKHSMQSLHDLSVNADLFRPTLNGKDMSLHADQTTAPYLSLSECTRLKYLALTVDVTLGNGSCLCTPVIEVLSHVTSTQISQIVVNFSANPWLGLLGEGLKSLMDGLPQLDAVLSLPVFDNLAEVWISVGNIDHRDGEWVTAALGACLGACLPKLYERRSVNSLMRHVQDESASGL</sequence>
<accession>A0A8H7P0U0</accession>
<organism evidence="1 2">
    <name type="scientific">Rhodonia placenta</name>
    <dbReference type="NCBI Taxonomy" id="104341"/>
    <lineage>
        <taxon>Eukaryota</taxon>
        <taxon>Fungi</taxon>
        <taxon>Dikarya</taxon>
        <taxon>Basidiomycota</taxon>
        <taxon>Agaricomycotina</taxon>
        <taxon>Agaricomycetes</taxon>
        <taxon>Polyporales</taxon>
        <taxon>Adustoporiaceae</taxon>
        <taxon>Rhodonia</taxon>
    </lineage>
</organism>
<proteinExistence type="predicted"/>
<dbReference type="Proteomes" id="UP000639403">
    <property type="component" value="Unassembled WGS sequence"/>
</dbReference>
<dbReference type="AlphaFoldDB" id="A0A8H7P0U0"/>
<evidence type="ECO:0000313" key="2">
    <source>
        <dbReference type="Proteomes" id="UP000639403"/>
    </source>
</evidence>
<dbReference type="InterPro" id="IPR032675">
    <property type="entry name" value="LRR_dom_sf"/>
</dbReference>
<protein>
    <recommendedName>
        <fullName evidence="3">F-box domain-containing protein</fullName>
    </recommendedName>
</protein>
<evidence type="ECO:0000313" key="1">
    <source>
        <dbReference type="EMBL" id="KAF9812541.1"/>
    </source>
</evidence>
<name>A0A8H7P0U0_9APHY</name>
<reference evidence="1" key="2">
    <citation type="journal article" name="Front. Microbiol.">
        <title>Degradative Capacity of Two Strains of Rhodonia placenta: From Phenotype to Genotype.</title>
        <authorList>
            <person name="Kolle M."/>
            <person name="Horta M.A.C."/>
            <person name="Nowrousian M."/>
            <person name="Ohm R.A."/>
            <person name="Benz J.P."/>
            <person name="Pilgard A."/>
        </authorList>
    </citation>
    <scope>NUCLEOTIDE SEQUENCE</scope>
    <source>
        <strain evidence="1">FPRL280</strain>
    </source>
</reference>
<dbReference type="SUPFAM" id="SSF52047">
    <property type="entry name" value="RNI-like"/>
    <property type="match status" value="1"/>
</dbReference>
<gene>
    <name evidence="1" type="ORF">IEO21_06131</name>
</gene>
<dbReference type="EMBL" id="JADOXO010000129">
    <property type="protein sequence ID" value="KAF9812541.1"/>
    <property type="molecule type" value="Genomic_DNA"/>
</dbReference>
<dbReference type="Gene3D" id="3.80.10.10">
    <property type="entry name" value="Ribonuclease Inhibitor"/>
    <property type="match status" value="1"/>
</dbReference>
<evidence type="ECO:0008006" key="3">
    <source>
        <dbReference type="Google" id="ProtNLM"/>
    </source>
</evidence>